<comment type="caution">
    <text evidence="1">The sequence shown here is derived from an EMBL/GenBank/DDBJ whole genome shotgun (WGS) entry which is preliminary data.</text>
</comment>
<name>A0ABS3JU60_9HYPH</name>
<gene>
    <name evidence="1" type="ORF">IPV26_00765</name>
</gene>
<reference evidence="1 2" key="1">
    <citation type="submission" date="2020-10" db="EMBL/GenBank/DDBJ databases">
        <title>Genomic characterization of underground lake bacteria from Wind Cave National Park: Insight into the archetypical LuxI/LuxR and identification of LuxR solos.</title>
        <authorList>
            <person name="Wengert P.C."/>
            <person name="Savka M.A."/>
        </authorList>
    </citation>
    <scope>NUCLEOTIDE SEQUENCE [LARGE SCALE GENOMIC DNA]</scope>
    <source>
        <strain evidence="1 2">SD316</strain>
    </source>
</reference>
<proteinExistence type="predicted"/>
<dbReference type="SUPFAM" id="SSF53335">
    <property type="entry name" value="S-adenosyl-L-methionine-dependent methyltransferases"/>
    <property type="match status" value="1"/>
</dbReference>
<dbReference type="Proteomes" id="UP000718278">
    <property type="component" value="Unassembled WGS sequence"/>
</dbReference>
<dbReference type="EMBL" id="JADIJS010000001">
    <property type="protein sequence ID" value="MBO1038190.1"/>
    <property type="molecule type" value="Genomic_DNA"/>
</dbReference>
<dbReference type="CDD" id="cd00093">
    <property type="entry name" value="HTH_XRE"/>
    <property type="match status" value="1"/>
</dbReference>
<evidence type="ECO:0000313" key="2">
    <source>
        <dbReference type="Proteomes" id="UP000718278"/>
    </source>
</evidence>
<dbReference type="Gene3D" id="1.10.260.40">
    <property type="entry name" value="lambda repressor-like DNA-binding domains"/>
    <property type="match status" value="1"/>
</dbReference>
<dbReference type="InterPro" id="IPR001387">
    <property type="entry name" value="Cro/C1-type_HTH"/>
</dbReference>
<dbReference type="InterPro" id="IPR029063">
    <property type="entry name" value="SAM-dependent_MTases_sf"/>
</dbReference>
<accession>A0ABS3JU60</accession>
<protein>
    <submittedName>
        <fullName evidence="1">Transcriptional regulator</fullName>
    </submittedName>
</protein>
<dbReference type="SUPFAM" id="SSF47413">
    <property type="entry name" value="lambda repressor-like DNA-binding domains"/>
    <property type="match status" value="1"/>
</dbReference>
<organism evidence="1 2">
    <name type="scientific">Brucella pituitosa</name>
    <dbReference type="NCBI Taxonomy" id="571256"/>
    <lineage>
        <taxon>Bacteria</taxon>
        <taxon>Pseudomonadati</taxon>
        <taxon>Pseudomonadota</taxon>
        <taxon>Alphaproteobacteria</taxon>
        <taxon>Hyphomicrobiales</taxon>
        <taxon>Brucellaceae</taxon>
        <taxon>Brucella/Ochrobactrum group</taxon>
        <taxon>Brucella</taxon>
    </lineage>
</organism>
<sequence>MARAGLHLTVKEMAVLADVSHDTITRLEKGEAIKPSTEHKVQSRLEKVGVEFIGHDAIRIKTVYDPASGSGSFLLHALELLDGKKDNS</sequence>
<keyword evidence="2" id="KW-1185">Reference proteome</keyword>
<evidence type="ECO:0000313" key="1">
    <source>
        <dbReference type="EMBL" id="MBO1038190.1"/>
    </source>
</evidence>
<dbReference type="InterPro" id="IPR010982">
    <property type="entry name" value="Lambda_DNA-bd_dom_sf"/>
</dbReference>